<keyword evidence="4" id="KW-1185">Reference proteome</keyword>
<feature type="compositionally biased region" description="Low complexity" evidence="2">
    <location>
        <begin position="202"/>
        <end position="217"/>
    </location>
</feature>
<comment type="caution">
    <text evidence="3">The sequence shown here is derived from an EMBL/GenBank/DDBJ whole genome shotgun (WGS) entry which is preliminary data.</text>
</comment>
<dbReference type="EMBL" id="JABMIG020000233">
    <property type="protein sequence ID" value="KAL3784563.1"/>
    <property type="molecule type" value="Genomic_DNA"/>
</dbReference>
<accession>A0ABD3PAM2</accession>
<feature type="compositionally biased region" description="Basic and acidic residues" evidence="2">
    <location>
        <begin position="526"/>
        <end position="551"/>
    </location>
</feature>
<feature type="region of interest" description="Disordered" evidence="2">
    <location>
        <begin position="526"/>
        <end position="554"/>
    </location>
</feature>
<reference evidence="3 4" key="1">
    <citation type="journal article" date="2020" name="G3 (Bethesda)">
        <title>Improved Reference Genome for Cyclotella cryptica CCMP332, a Model for Cell Wall Morphogenesis, Salinity Adaptation, and Lipid Production in Diatoms (Bacillariophyta).</title>
        <authorList>
            <person name="Roberts W.R."/>
            <person name="Downey K.M."/>
            <person name="Ruck E.C."/>
            <person name="Traller J.C."/>
            <person name="Alverson A.J."/>
        </authorList>
    </citation>
    <scope>NUCLEOTIDE SEQUENCE [LARGE SCALE GENOMIC DNA]</scope>
    <source>
        <strain evidence="3 4">CCMP332</strain>
    </source>
</reference>
<organism evidence="3 4">
    <name type="scientific">Cyclotella cryptica</name>
    <dbReference type="NCBI Taxonomy" id="29204"/>
    <lineage>
        <taxon>Eukaryota</taxon>
        <taxon>Sar</taxon>
        <taxon>Stramenopiles</taxon>
        <taxon>Ochrophyta</taxon>
        <taxon>Bacillariophyta</taxon>
        <taxon>Coscinodiscophyceae</taxon>
        <taxon>Thalassiosirophycidae</taxon>
        <taxon>Stephanodiscales</taxon>
        <taxon>Stephanodiscaceae</taxon>
        <taxon>Cyclotella</taxon>
    </lineage>
</organism>
<gene>
    <name evidence="3" type="ORF">HJC23_010687</name>
</gene>
<dbReference type="InterPro" id="IPR051222">
    <property type="entry name" value="PPR/CCM1_RNA-binding"/>
</dbReference>
<proteinExistence type="predicted"/>
<evidence type="ECO:0000313" key="3">
    <source>
        <dbReference type="EMBL" id="KAL3784563.1"/>
    </source>
</evidence>
<dbReference type="Proteomes" id="UP001516023">
    <property type="component" value="Unassembled WGS sequence"/>
</dbReference>
<protein>
    <submittedName>
        <fullName evidence="3">Uncharacterized protein</fullName>
    </submittedName>
</protein>
<dbReference type="PANTHER" id="PTHR47942">
    <property type="entry name" value="TETRATRICOPEPTIDE REPEAT (TPR)-LIKE SUPERFAMILY PROTEIN-RELATED"/>
    <property type="match status" value="1"/>
</dbReference>
<evidence type="ECO:0000256" key="1">
    <source>
        <dbReference type="ARBA" id="ARBA00022737"/>
    </source>
</evidence>
<feature type="region of interest" description="Disordered" evidence="2">
    <location>
        <begin position="198"/>
        <end position="221"/>
    </location>
</feature>
<name>A0ABD3PAM2_9STRA</name>
<keyword evidence="1" id="KW-0677">Repeat</keyword>
<evidence type="ECO:0000256" key="2">
    <source>
        <dbReference type="SAM" id="MobiDB-lite"/>
    </source>
</evidence>
<evidence type="ECO:0000313" key="4">
    <source>
        <dbReference type="Proteomes" id="UP001516023"/>
    </source>
</evidence>
<feature type="region of interest" description="Disordered" evidence="2">
    <location>
        <begin position="386"/>
        <end position="412"/>
    </location>
</feature>
<dbReference type="InterPro" id="IPR011990">
    <property type="entry name" value="TPR-like_helical_dom_sf"/>
</dbReference>
<dbReference type="Gene3D" id="1.25.40.10">
    <property type="entry name" value="Tetratricopeptide repeat domain"/>
    <property type="match status" value="3"/>
</dbReference>
<sequence>MLKYRSLGFHRCMRNRNVIRVYSDDTIFPWAKRWDSTTRPRSHRRIHAGMLTILPDAKHGRAVTDELWSVHCVSGLDVRFTQQYRRMSTIGQHTFSRPTTTTTLTLEAIQSRVVELERITKHRRLNKHDVHNEIWPLLNECAADGDALTSQSKSFGGHTEKCIAKAKLSNRLLELCLREVDEYRVHLWQWLKTRGNNLNEQSTSTHQTTSSESDSTSGNNDFSPSAFWKGVPHPSKQMYNLVFSAWKNVIESICQSSISDSNAKNAMEVMQSAAQQVSSLLTTMEDDYSSDVAFVRAYNDQVDKAKYAPLTVGAALPDVANYGEVMSAWGQCVDGSFHRQSEKSRRSGAFSEDRDSFQFRLRLEASAMKAIMELVESMEEDLYQSFSADNGGDANDETNVKNTTSPVRHRRPPPDKICYNIILTTMARQCNPSLYEMRLILQRMMERVKYEIEHSQIDYDETEADDHLEIGSNSNALSFFPNEVSYNSLIEARANRSAMFASEMRTRNEPKVGLFQSIQIPHHQWSNDKDNHDGPWQHWSERQAHSKAETRRGRRFTASEEEAILAEQILDEMCHLVTVSVRPNIWSYNSVIKAWINTSSDRGLHRAILILRALTLNRDVVDSESYRGGERTALKEELPTVLDRISQWTSRLLDKRTPIRAVGGELEIDYLSFEAESTTAHRDHGLHTNQMPLGISGRMALMNPAFQGSISSPRNFGKGSRESIGPLPHIEPNVHPDLKTFKIIINALERHGTILSAKLAEDILKLLEEHYFHLAPDATTYNSVLNAWAKAGKYSNETKLSLHCAKRTRDVLDKMLERCGESDSLYPRPNESSFLMAINAYANAASVLSAAGDSKSSIYAAKQAEQLLTKLKEQHWQSRQIAMSCFVAVARTWASLSGKIKSKDSHALRAHAIIEQMVELSNGLPLDLLPFNAVLDALVRELATSQPASSSDNIIATLSNMHSFLMNMAGDEYKVHPDTSSFNHMIRGCYAPLTSGGARVEDETREQALDIALDAYSRMNQGYNNTHRPDAHTFLHLFKAIDCLVPRDVERFRMFKTIFQDCCEHGQLTKTSFWVAHTAFRQDLEFLNMLFSLTAISKEKLGTMPADELFSLLPAEWSRHGGKIKSMNRFVKENAKKNRRSTR</sequence>
<dbReference type="AlphaFoldDB" id="A0ABD3PAM2"/>
<dbReference type="PANTHER" id="PTHR47942:SF63">
    <property type="entry name" value="PENTATRICOPEPTIDE REPEAT-CONTAINING PROTEIN"/>
    <property type="match status" value="1"/>
</dbReference>